<proteinExistence type="predicted"/>
<name>A0A5E7WQW8_PSEFL</name>
<evidence type="ECO:0000313" key="2">
    <source>
        <dbReference type="Proteomes" id="UP000325645"/>
    </source>
</evidence>
<gene>
    <name evidence="1" type="ORF">PS943_05197</name>
</gene>
<sequence>MDCLLNLTLIAFASADIPKPVAPISSPQLSTIANPYFLIGAWAACLSQKCDGLTTPDG</sequence>
<organism evidence="1 2">
    <name type="scientific">Pseudomonas fluorescens</name>
    <dbReference type="NCBI Taxonomy" id="294"/>
    <lineage>
        <taxon>Bacteria</taxon>
        <taxon>Pseudomonadati</taxon>
        <taxon>Pseudomonadota</taxon>
        <taxon>Gammaproteobacteria</taxon>
        <taxon>Pseudomonadales</taxon>
        <taxon>Pseudomonadaceae</taxon>
        <taxon>Pseudomonas</taxon>
    </lineage>
</organism>
<accession>A0A5E7WQW8</accession>
<dbReference type="EMBL" id="CABVJH010000011">
    <property type="protein sequence ID" value="VVQ37234.1"/>
    <property type="molecule type" value="Genomic_DNA"/>
</dbReference>
<dbReference type="AlphaFoldDB" id="A0A5E7WQW8"/>
<protein>
    <submittedName>
        <fullName evidence="1">Uncharacterized protein</fullName>
    </submittedName>
</protein>
<dbReference type="Proteomes" id="UP000325645">
    <property type="component" value="Unassembled WGS sequence"/>
</dbReference>
<evidence type="ECO:0000313" key="1">
    <source>
        <dbReference type="EMBL" id="VVQ37234.1"/>
    </source>
</evidence>
<reference evidence="1 2" key="1">
    <citation type="submission" date="2019-09" db="EMBL/GenBank/DDBJ databases">
        <authorList>
            <person name="Chandra G."/>
            <person name="Truman W A."/>
        </authorList>
    </citation>
    <scope>NUCLEOTIDE SEQUENCE [LARGE SCALE GENOMIC DNA]</scope>
    <source>
        <strain evidence="1">PS943</strain>
    </source>
</reference>